<organism evidence="1 2">
    <name type="scientific">Liparis tanakae</name>
    <name type="common">Tanaka's snailfish</name>
    <dbReference type="NCBI Taxonomy" id="230148"/>
    <lineage>
        <taxon>Eukaryota</taxon>
        <taxon>Metazoa</taxon>
        <taxon>Chordata</taxon>
        <taxon>Craniata</taxon>
        <taxon>Vertebrata</taxon>
        <taxon>Euteleostomi</taxon>
        <taxon>Actinopterygii</taxon>
        <taxon>Neopterygii</taxon>
        <taxon>Teleostei</taxon>
        <taxon>Neoteleostei</taxon>
        <taxon>Acanthomorphata</taxon>
        <taxon>Eupercaria</taxon>
        <taxon>Perciformes</taxon>
        <taxon>Cottioidei</taxon>
        <taxon>Cottales</taxon>
        <taxon>Liparidae</taxon>
        <taxon>Liparis</taxon>
    </lineage>
</organism>
<evidence type="ECO:0000313" key="2">
    <source>
        <dbReference type="Proteomes" id="UP000314294"/>
    </source>
</evidence>
<dbReference type="Proteomes" id="UP000314294">
    <property type="component" value="Unassembled WGS sequence"/>
</dbReference>
<reference evidence="1 2" key="1">
    <citation type="submission" date="2019-03" db="EMBL/GenBank/DDBJ databases">
        <title>First draft genome of Liparis tanakae, snailfish: a comprehensive survey of snailfish specific genes.</title>
        <authorList>
            <person name="Kim W."/>
            <person name="Song I."/>
            <person name="Jeong J.-H."/>
            <person name="Kim D."/>
            <person name="Kim S."/>
            <person name="Ryu S."/>
            <person name="Song J.Y."/>
            <person name="Lee S.K."/>
        </authorList>
    </citation>
    <scope>NUCLEOTIDE SEQUENCE [LARGE SCALE GENOMIC DNA]</scope>
    <source>
        <tissue evidence="1">Muscle</tissue>
    </source>
</reference>
<comment type="caution">
    <text evidence="1">The sequence shown here is derived from an EMBL/GenBank/DDBJ whole genome shotgun (WGS) entry which is preliminary data.</text>
</comment>
<keyword evidence="2" id="KW-1185">Reference proteome</keyword>
<dbReference type="AlphaFoldDB" id="A0A4Z2E038"/>
<sequence>MAQLDVLFPRLSTRCHFHLFNQIPCHDYISPPNGISNILKRTNLLKTNFLTVDQIMADGIIISVCSVLHRDGF</sequence>
<gene>
    <name evidence="1" type="ORF">EYF80_067725</name>
</gene>
<accession>A0A4Z2E038</accession>
<protein>
    <submittedName>
        <fullName evidence="1">Uncharacterized protein</fullName>
    </submittedName>
</protein>
<proteinExistence type="predicted"/>
<dbReference type="EMBL" id="SRLO01023909">
    <property type="protein sequence ID" value="TNN22161.1"/>
    <property type="molecule type" value="Genomic_DNA"/>
</dbReference>
<evidence type="ECO:0000313" key="1">
    <source>
        <dbReference type="EMBL" id="TNN22161.1"/>
    </source>
</evidence>
<name>A0A4Z2E038_9TELE</name>